<sequence>MTASRGTAVVSGALSVIGAAYADYLAANGHDLILIDRDRASLNAFAEELTTQTRRAVEVVAADRRSPSDVALIVEKIDQDASVVLVVSVTDEGVDNAFSPAQADSLIKSAGLECEVSSAAVRKFASSGGSASLYRSAVVVTSAGRINGSPFPF</sequence>
<dbReference type="InterPro" id="IPR002347">
    <property type="entry name" value="SDR_fam"/>
</dbReference>
<gene>
    <name evidence="1" type="ORF">F4827_001986</name>
</gene>
<proteinExistence type="predicted"/>
<accession>A0A7W9TVE4</accession>
<dbReference type="InterPro" id="IPR036291">
    <property type="entry name" value="NAD(P)-bd_dom_sf"/>
</dbReference>
<organism evidence="1 2">
    <name type="scientific">Paraburkholderia bannensis</name>
    <dbReference type="NCBI Taxonomy" id="765414"/>
    <lineage>
        <taxon>Bacteria</taxon>
        <taxon>Pseudomonadati</taxon>
        <taxon>Pseudomonadota</taxon>
        <taxon>Betaproteobacteria</taxon>
        <taxon>Burkholderiales</taxon>
        <taxon>Burkholderiaceae</taxon>
        <taxon>Paraburkholderia</taxon>
    </lineage>
</organism>
<reference evidence="1 2" key="1">
    <citation type="submission" date="2020-08" db="EMBL/GenBank/DDBJ databases">
        <title>Above-ground endophytic microbial communities from plants in different locations in the United States.</title>
        <authorList>
            <person name="Frank C."/>
        </authorList>
    </citation>
    <scope>NUCLEOTIDE SEQUENCE [LARGE SCALE GENOMIC DNA]</scope>
    <source>
        <strain evidence="1 2">WP4_2_2</strain>
    </source>
</reference>
<dbReference type="EMBL" id="JACHBW010000004">
    <property type="protein sequence ID" value="MBB6102138.1"/>
    <property type="molecule type" value="Genomic_DNA"/>
</dbReference>
<dbReference type="RefSeq" id="WP_183732011.1">
    <property type="nucleotide sequence ID" value="NZ_JACHBW010000004.1"/>
</dbReference>
<comment type="caution">
    <text evidence="1">The sequence shown here is derived from an EMBL/GenBank/DDBJ whole genome shotgun (WGS) entry which is preliminary data.</text>
</comment>
<name>A0A7W9TVE4_9BURK</name>
<dbReference type="AlphaFoldDB" id="A0A7W9TVE4"/>
<dbReference type="Proteomes" id="UP000571554">
    <property type="component" value="Unassembled WGS sequence"/>
</dbReference>
<dbReference type="SUPFAM" id="SSF51735">
    <property type="entry name" value="NAD(P)-binding Rossmann-fold domains"/>
    <property type="match status" value="1"/>
</dbReference>
<evidence type="ECO:0000313" key="2">
    <source>
        <dbReference type="Proteomes" id="UP000571554"/>
    </source>
</evidence>
<dbReference type="Pfam" id="PF00106">
    <property type="entry name" value="adh_short"/>
    <property type="match status" value="1"/>
</dbReference>
<protein>
    <submittedName>
        <fullName evidence="1">Short-subunit dehydrogenase</fullName>
    </submittedName>
</protein>
<evidence type="ECO:0000313" key="1">
    <source>
        <dbReference type="EMBL" id="MBB6102138.1"/>
    </source>
</evidence>
<dbReference type="Gene3D" id="3.40.50.720">
    <property type="entry name" value="NAD(P)-binding Rossmann-like Domain"/>
    <property type="match status" value="1"/>
</dbReference>
<keyword evidence="2" id="KW-1185">Reference proteome</keyword>